<evidence type="ECO:0000256" key="1">
    <source>
        <dbReference type="SAM" id="Coils"/>
    </source>
</evidence>
<dbReference type="PATRIC" id="fig|1122207.3.peg.1065"/>
<organism evidence="3 4">
    <name type="scientific">Marinomonas ushuaiensis DSM 15871</name>
    <dbReference type="NCBI Taxonomy" id="1122207"/>
    <lineage>
        <taxon>Bacteria</taxon>
        <taxon>Pseudomonadati</taxon>
        <taxon>Pseudomonadota</taxon>
        <taxon>Gammaproteobacteria</taxon>
        <taxon>Oceanospirillales</taxon>
        <taxon>Oceanospirillaceae</taxon>
        <taxon>Marinomonas</taxon>
    </lineage>
</organism>
<feature type="coiled-coil region" evidence="1">
    <location>
        <begin position="393"/>
        <end position="459"/>
    </location>
</feature>
<reference evidence="3 4" key="1">
    <citation type="submission" date="2014-01" db="EMBL/GenBank/DDBJ databases">
        <title>Marinomonas ushuaiensis DSM 15871 Genome Sequencing.</title>
        <authorList>
            <person name="Lai Q."/>
            <person name="Shao Z.S."/>
        </authorList>
    </citation>
    <scope>NUCLEOTIDE SEQUENCE [LARGE SCALE GENOMIC DNA]</scope>
    <source>
        <strain evidence="3 4">DSM 15871</strain>
    </source>
</reference>
<keyword evidence="1" id="KW-0175">Coiled coil</keyword>
<dbReference type="AlphaFoldDB" id="X7E8K2"/>
<accession>X7E8K2</accession>
<keyword evidence="2" id="KW-0472">Membrane</keyword>
<evidence type="ECO:0000256" key="2">
    <source>
        <dbReference type="SAM" id="Phobius"/>
    </source>
</evidence>
<name>X7E8K2_9GAMM</name>
<feature type="coiled-coil region" evidence="1">
    <location>
        <begin position="138"/>
        <end position="200"/>
    </location>
</feature>
<protein>
    <submittedName>
        <fullName evidence="3">Uncharacterized protein</fullName>
    </submittedName>
</protein>
<keyword evidence="2" id="KW-0812">Transmembrane</keyword>
<dbReference type="OrthoDB" id="6094357at2"/>
<evidence type="ECO:0000313" key="3">
    <source>
        <dbReference type="EMBL" id="ETX11521.1"/>
    </source>
</evidence>
<dbReference type="EMBL" id="JAMB01000003">
    <property type="protein sequence ID" value="ETX11521.1"/>
    <property type="molecule type" value="Genomic_DNA"/>
</dbReference>
<feature type="transmembrane region" description="Helical" evidence="2">
    <location>
        <begin position="6"/>
        <end position="26"/>
    </location>
</feature>
<proteinExistence type="predicted"/>
<sequence length="502" mass="57928">MSKLLIWTLLELTTFLFLLSLVFLLLSHSLNKKIKDLQEKKDNEENAVELSKKEKAIKSYKRLAHFLDKQISFAVNAIRPNTEDHHETNTIKLWGTILRAERAIILNQADQKPTPILIRFLSSLLYALSSPKLQMADADKLHQTLKELEAEIFQTTELLVVKESLTINQVLLNEDLRDSMDRANRRLAQLRAKQKEQQRLKLEVCELQKKIKKLEQSQIDDLNIKLKITPPHAQELNKDNRNTAFKQISALHHLSDRQEIVIEQLKNEMKKVSSNKSPHDLVETQKVAIAKMERMSEETQTLVIQLETELQTYNFSIDSLRENISIQDARLAEVEKQLSSSNETAIGNLKTLNTNKKETLSSLRDYLSTELENRSSVSLIEQEKDIKMLERLLQESETCVVLLAQELDAAEEKNQELKQEVEISMVSNSESNLGHSQLLNELRKTNRELAQTTVELKNKILDMSSAKDHQELRIIYSKKTLEYNRLELASSDLEMKFLGTLK</sequence>
<comment type="caution">
    <text evidence="3">The sequence shown here is derived from an EMBL/GenBank/DDBJ whole genome shotgun (WGS) entry which is preliminary data.</text>
</comment>
<evidence type="ECO:0000313" key="4">
    <source>
        <dbReference type="Proteomes" id="UP000054058"/>
    </source>
</evidence>
<gene>
    <name evidence="3" type="ORF">MUS1_09605</name>
</gene>
<dbReference type="Proteomes" id="UP000054058">
    <property type="component" value="Unassembled WGS sequence"/>
</dbReference>
<keyword evidence="4" id="KW-1185">Reference proteome</keyword>
<feature type="coiled-coil region" evidence="1">
    <location>
        <begin position="255"/>
        <end position="337"/>
    </location>
</feature>
<feature type="coiled-coil region" evidence="1">
    <location>
        <begin position="27"/>
        <end position="54"/>
    </location>
</feature>
<keyword evidence="2" id="KW-1133">Transmembrane helix</keyword>
<dbReference type="RefSeq" id="WP_036159868.1">
    <property type="nucleotide sequence ID" value="NZ_JAMB01000003.1"/>
</dbReference>